<keyword evidence="5" id="KW-1185">Reference proteome</keyword>
<evidence type="ECO:0000313" key="5">
    <source>
        <dbReference type="Proteomes" id="UP000283568"/>
    </source>
</evidence>
<dbReference type="InterPro" id="IPR001451">
    <property type="entry name" value="Hexapep"/>
</dbReference>
<dbReference type="EMBL" id="NIBT01000039">
    <property type="protein sequence ID" value="PHM22108.1"/>
    <property type="molecule type" value="Genomic_DNA"/>
</dbReference>
<organism evidence="2 4">
    <name type="scientific">Xenorhabdus ehlersii</name>
    <dbReference type="NCBI Taxonomy" id="290111"/>
    <lineage>
        <taxon>Bacteria</taxon>
        <taxon>Pseudomonadati</taxon>
        <taxon>Pseudomonadota</taxon>
        <taxon>Gammaproteobacteria</taxon>
        <taxon>Enterobacterales</taxon>
        <taxon>Morganellaceae</taxon>
        <taxon>Xenorhabdus</taxon>
    </lineage>
</organism>
<reference evidence="3 5" key="2">
    <citation type="submission" date="2018-09" db="EMBL/GenBank/DDBJ databases">
        <title>Genomic Encyclopedia of Archaeal and Bacterial Type Strains, Phase II (KMG-II): from individual species to whole genera.</title>
        <authorList>
            <person name="Goeker M."/>
        </authorList>
    </citation>
    <scope>NUCLEOTIDE SEQUENCE [LARGE SCALE GENOMIC DNA]</scope>
    <source>
        <strain evidence="3 5">DSM 16337</strain>
    </source>
</reference>
<dbReference type="Proteomes" id="UP000283568">
    <property type="component" value="Unassembled WGS sequence"/>
</dbReference>
<sequence>MILSFLTRNLSLLLHKKKWRAQNKHNDTGAVNIFDRNKVQVGNFSYGSLNIYGWGHPDERLFIGNYVSIANNVNFILGGNHNTSGITTYPISAKNSYNRNIDAICKGPIIIQDDVWIGSNVTILSGVTVSRGAVIAAGSVVVRDVEEYAIVGGNPAKFIKYRLTDEEMKSAKLIDFSLLNLDSIVEEDIKLFYTSPTQEVISKIKKYEEKCQK</sequence>
<dbReference type="SUPFAM" id="SSF51161">
    <property type="entry name" value="Trimeric LpxA-like enzymes"/>
    <property type="match status" value="1"/>
</dbReference>
<proteinExistence type="inferred from homology"/>
<evidence type="ECO:0000256" key="1">
    <source>
        <dbReference type="ARBA" id="ARBA00007274"/>
    </source>
</evidence>
<reference evidence="2 4" key="1">
    <citation type="journal article" date="2017" name="Nat. Microbiol.">
        <title>Natural product diversity associated with the nematode symbionts Photorhabdus and Xenorhabdus.</title>
        <authorList>
            <person name="Tobias N.J."/>
            <person name="Wolff H."/>
            <person name="Djahanschiri B."/>
            <person name="Grundmann F."/>
            <person name="Kronenwerth M."/>
            <person name="Shi Y.M."/>
            <person name="Simonyi S."/>
            <person name="Grun P."/>
            <person name="Shapiro-Ilan D."/>
            <person name="Pidot S.J."/>
            <person name="Stinear T.P."/>
            <person name="Ebersberger I."/>
            <person name="Bode H.B."/>
        </authorList>
    </citation>
    <scope>NUCLEOTIDE SEQUENCE [LARGE SCALE GENOMIC DNA]</scope>
    <source>
        <strain evidence="2 4">DSM 16337</strain>
    </source>
</reference>
<gene>
    <name evidence="3" type="ORF">BDE27_1058</name>
    <name evidence="2" type="ORF">Xehl_03941</name>
</gene>
<evidence type="ECO:0000313" key="4">
    <source>
        <dbReference type="Proteomes" id="UP000225605"/>
    </source>
</evidence>
<comment type="caution">
    <text evidence="2">The sequence shown here is derived from an EMBL/GenBank/DDBJ whole genome shotgun (WGS) entry which is preliminary data.</text>
</comment>
<protein>
    <submittedName>
        <fullName evidence="3">Acetyltransferase-like isoleucine patch superfamily enzyme</fullName>
    </submittedName>
</protein>
<name>A0A2D0IK04_9GAMM</name>
<accession>A0A2D0IK04</accession>
<dbReference type="InterPro" id="IPR011004">
    <property type="entry name" value="Trimer_LpxA-like_sf"/>
</dbReference>
<dbReference type="PANTHER" id="PTHR43300">
    <property type="entry name" value="ACETYLTRANSFERASE"/>
    <property type="match status" value="1"/>
</dbReference>
<comment type="similarity">
    <text evidence="1">Belongs to the transferase hexapeptide repeat family.</text>
</comment>
<dbReference type="Pfam" id="PF00132">
    <property type="entry name" value="Hexapep"/>
    <property type="match status" value="1"/>
</dbReference>
<dbReference type="Proteomes" id="UP000225605">
    <property type="component" value="Unassembled WGS sequence"/>
</dbReference>
<dbReference type="EMBL" id="RAQI01000001">
    <property type="protein sequence ID" value="RKE93325.1"/>
    <property type="molecule type" value="Genomic_DNA"/>
</dbReference>
<evidence type="ECO:0000313" key="3">
    <source>
        <dbReference type="EMBL" id="RKE93325.1"/>
    </source>
</evidence>
<evidence type="ECO:0000313" key="2">
    <source>
        <dbReference type="EMBL" id="PHM22108.1"/>
    </source>
</evidence>
<dbReference type="InterPro" id="IPR050179">
    <property type="entry name" value="Trans_hexapeptide_repeat"/>
</dbReference>
<dbReference type="AlphaFoldDB" id="A0A2D0IK04"/>
<dbReference type="Gene3D" id="2.160.10.10">
    <property type="entry name" value="Hexapeptide repeat proteins"/>
    <property type="match status" value="1"/>
</dbReference>
<dbReference type="PANTHER" id="PTHR43300:SF11">
    <property type="entry name" value="ACETYLTRANSFERASE RV3034C-RELATED"/>
    <property type="match status" value="1"/>
</dbReference>
<dbReference type="CDD" id="cd03349">
    <property type="entry name" value="LbH_XAT"/>
    <property type="match status" value="1"/>
</dbReference>
<dbReference type="RefSeq" id="WP_208638557.1">
    <property type="nucleotide sequence ID" value="NZ_CAWNOJ010000052.1"/>
</dbReference>